<name>A0A8D8CQ83_CULPI</name>
<dbReference type="EMBL" id="HBUE01135440">
    <property type="protein sequence ID" value="CAG6498429.1"/>
    <property type="molecule type" value="Transcribed_RNA"/>
</dbReference>
<reference evidence="2" key="1">
    <citation type="submission" date="2021-05" db="EMBL/GenBank/DDBJ databases">
        <authorList>
            <person name="Alioto T."/>
            <person name="Alioto T."/>
            <person name="Gomez Garrido J."/>
        </authorList>
    </citation>
    <scope>NUCLEOTIDE SEQUENCE</scope>
</reference>
<feature type="compositionally biased region" description="Polar residues" evidence="1">
    <location>
        <begin position="59"/>
        <end position="75"/>
    </location>
</feature>
<protein>
    <submittedName>
        <fullName evidence="2">(northern house mosquito) hypothetical protein</fullName>
    </submittedName>
</protein>
<accession>A0A8D8CQ83</accession>
<proteinExistence type="predicted"/>
<evidence type="ECO:0000313" key="2">
    <source>
        <dbReference type="EMBL" id="CAG6498429.1"/>
    </source>
</evidence>
<feature type="region of interest" description="Disordered" evidence="1">
    <location>
        <begin position="50"/>
        <end position="116"/>
    </location>
</feature>
<sequence length="250" mass="27722">MPCVRKICRAARERERKKKLIRALEDPLAWTFQDPWRNPQEFAIAVLPGSGAANEEDGTPSSVATTQGSSQETSPSPRPAFCPPQLVTPDKLKPNGDPDRFPRDAAGEDGVTPNCSTRSAIFLPQFLTPDKRSDQSGKNQSYMDWQIQEANSFNMEIFPMDVESDEIREGSVVFAGPSVPDIAASEINLPTRVTTNENALFTTSTVLGTLQLVITPSTVTTSSFQIRLKANLSHFLKNTSFNKYFHKTWK</sequence>
<organism evidence="2">
    <name type="scientific">Culex pipiens</name>
    <name type="common">House mosquito</name>
    <dbReference type="NCBI Taxonomy" id="7175"/>
    <lineage>
        <taxon>Eukaryota</taxon>
        <taxon>Metazoa</taxon>
        <taxon>Ecdysozoa</taxon>
        <taxon>Arthropoda</taxon>
        <taxon>Hexapoda</taxon>
        <taxon>Insecta</taxon>
        <taxon>Pterygota</taxon>
        <taxon>Neoptera</taxon>
        <taxon>Endopterygota</taxon>
        <taxon>Diptera</taxon>
        <taxon>Nematocera</taxon>
        <taxon>Culicoidea</taxon>
        <taxon>Culicidae</taxon>
        <taxon>Culicinae</taxon>
        <taxon>Culicini</taxon>
        <taxon>Culex</taxon>
        <taxon>Culex</taxon>
    </lineage>
</organism>
<feature type="compositionally biased region" description="Basic and acidic residues" evidence="1">
    <location>
        <begin position="90"/>
        <end position="106"/>
    </location>
</feature>
<evidence type="ECO:0000256" key="1">
    <source>
        <dbReference type="SAM" id="MobiDB-lite"/>
    </source>
</evidence>
<dbReference type="AlphaFoldDB" id="A0A8D8CQ83"/>